<dbReference type="PhylomeDB" id="A0A022RZU6"/>
<feature type="chain" id="PRO_5001508446" description="Malectin-like domain-containing protein" evidence="2">
    <location>
        <begin position="22"/>
        <end position="319"/>
    </location>
</feature>
<dbReference type="OMA" id="RYEEFHI"/>
<evidence type="ECO:0008006" key="5">
    <source>
        <dbReference type="Google" id="ProtNLM"/>
    </source>
</evidence>
<dbReference type="PANTHER" id="PTHR33512:SF34">
    <property type="entry name" value="MALECTIN-LIKE DOMAIN-CONTAINING PROTEIN"/>
    <property type="match status" value="1"/>
</dbReference>
<dbReference type="Proteomes" id="UP000030748">
    <property type="component" value="Unassembled WGS sequence"/>
</dbReference>
<organism evidence="3 4">
    <name type="scientific">Erythranthe guttata</name>
    <name type="common">Yellow monkey flower</name>
    <name type="synonym">Mimulus guttatus</name>
    <dbReference type="NCBI Taxonomy" id="4155"/>
    <lineage>
        <taxon>Eukaryota</taxon>
        <taxon>Viridiplantae</taxon>
        <taxon>Streptophyta</taxon>
        <taxon>Embryophyta</taxon>
        <taxon>Tracheophyta</taxon>
        <taxon>Spermatophyta</taxon>
        <taxon>Magnoliopsida</taxon>
        <taxon>eudicotyledons</taxon>
        <taxon>Gunneridae</taxon>
        <taxon>Pentapetalae</taxon>
        <taxon>asterids</taxon>
        <taxon>lamiids</taxon>
        <taxon>Lamiales</taxon>
        <taxon>Phrymaceae</taxon>
        <taxon>Erythranthe</taxon>
    </lineage>
</organism>
<accession>A0A022RZU6</accession>
<keyword evidence="1" id="KW-0812">Transmembrane</keyword>
<protein>
    <recommendedName>
        <fullName evidence="5">Malectin-like domain-containing protein</fullName>
    </recommendedName>
</protein>
<dbReference type="eggNOG" id="ENOG502SIIX">
    <property type="taxonomic scope" value="Eukaryota"/>
</dbReference>
<gene>
    <name evidence="3" type="ORF">MIMGU_mgv1a021571mg</name>
</gene>
<evidence type="ECO:0000313" key="4">
    <source>
        <dbReference type="Proteomes" id="UP000030748"/>
    </source>
</evidence>
<dbReference type="EMBL" id="KI630171">
    <property type="protein sequence ID" value="EYU46042.1"/>
    <property type="molecule type" value="Genomic_DNA"/>
</dbReference>
<proteinExistence type="predicted"/>
<dbReference type="InterPro" id="IPR010605">
    <property type="entry name" value="DUF1191"/>
</dbReference>
<feature type="signal peptide" evidence="2">
    <location>
        <begin position="1"/>
        <end position="21"/>
    </location>
</feature>
<keyword evidence="2" id="KW-0732">Signal</keyword>
<name>A0A022RZU6_ERYGU</name>
<sequence length="319" mass="33457">MLAAAFLCIATLCCFAAAAAAQPSGELSARGLDSLLQGCAFRAFLRPRTGIVYEGKVPSNLTGIQVSALRLRSGSLRRRGIAGGYKEFRVPVGVVEQPYAERLVMVYHNLGNWSTSFYPLPGYTFLAPVLGFLAYDAADLSAANPPELDIRAAGDPISVVFSDVGPGRAGGPPRTCVFFGVDGSVVFNNVVRKNTCWITTQGHISIVEESIVPPAPAPRGGGGGGGGGGRAAVVDVGGGKGGRKEWVIGGSVVGGAALMAVLAVVFVSVRRCGRRRKMRRMEDAAELGVPLPMTRVGFTKAPVALHTRTRPFLENEFVP</sequence>
<dbReference type="AlphaFoldDB" id="A0A022RZU6"/>
<keyword evidence="4" id="KW-1185">Reference proteome</keyword>
<evidence type="ECO:0000256" key="1">
    <source>
        <dbReference type="SAM" id="Phobius"/>
    </source>
</evidence>
<evidence type="ECO:0000256" key="2">
    <source>
        <dbReference type="SAM" id="SignalP"/>
    </source>
</evidence>
<dbReference type="KEGG" id="egt:105963708"/>
<dbReference type="Pfam" id="PF06697">
    <property type="entry name" value="DUF1191"/>
    <property type="match status" value="1"/>
</dbReference>
<keyword evidence="1" id="KW-0472">Membrane</keyword>
<feature type="transmembrane region" description="Helical" evidence="1">
    <location>
        <begin position="246"/>
        <end position="269"/>
    </location>
</feature>
<evidence type="ECO:0000313" key="3">
    <source>
        <dbReference type="EMBL" id="EYU46042.1"/>
    </source>
</evidence>
<keyword evidence="1" id="KW-1133">Transmembrane helix</keyword>
<dbReference type="STRING" id="4155.A0A022RZU6"/>
<dbReference type="OrthoDB" id="1925347at2759"/>
<dbReference type="PANTHER" id="PTHR33512">
    <property type="entry name" value="PROTEIN, PUTATIVE (DUF1191)-RELATED"/>
    <property type="match status" value="1"/>
</dbReference>
<reference evidence="3 4" key="1">
    <citation type="journal article" date="2013" name="Proc. Natl. Acad. Sci. U.S.A.">
        <title>Fine-scale variation in meiotic recombination in Mimulus inferred from population shotgun sequencing.</title>
        <authorList>
            <person name="Hellsten U."/>
            <person name="Wright K.M."/>
            <person name="Jenkins J."/>
            <person name="Shu S."/>
            <person name="Yuan Y."/>
            <person name="Wessler S.R."/>
            <person name="Schmutz J."/>
            <person name="Willis J.H."/>
            <person name="Rokhsar D.S."/>
        </authorList>
    </citation>
    <scope>NUCLEOTIDE SEQUENCE [LARGE SCALE GENOMIC DNA]</scope>
    <source>
        <strain evidence="4">cv. DUN x IM62</strain>
    </source>
</reference>